<reference evidence="4" key="2">
    <citation type="submission" date="2018-05" db="EMBL/GenBank/DDBJ databases">
        <authorList>
            <person name="Duru I."/>
        </authorList>
    </citation>
    <scope>NUCLEOTIDE SEQUENCE [LARGE SCALE GENOMIC DNA]</scope>
</reference>
<sequence length="169" mass="20045">MNWVNIMLIIAALYLCNAVMNLYNWWIVSNLLNRVSNYLKKVRKDDEIYSLGAKIDLYFNKDWEFQRITAEQSFEENLIVLSNNRIFLFDLTQHMHQKAIKMLNPINGVPAMLETIFTIPSRFIARIIPSAYSKIALRYFINFIFWLIGVLIAMFNSDIKNFITKLFFK</sequence>
<keyword evidence="1" id="KW-0812">Transmembrane</keyword>
<dbReference type="EMBL" id="OGTW01000155">
    <property type="protein sequence ID" value="SPB29426.1"/>
    <property type="molecule type" value="Genomic_DNA"/>
</dbReference>
<feature type="transmembrane region" description="Helical" evidence="1">
    <location>
        <begin position="136"/>
        <end position="155"/>
    </location>
</feature>
<dbReference type="Proteomes" id="UP000279235">
    <property type="component" value="Unassembled WGS sequence"/>
</dbReference>
<evidence type="ECO:0000256" key="1">
    <source>
        <dbReference type="SAM" id="Phobius"/>
    </source>
</evidence>
<evidence type="ECO:0000313" key="2">
    <source>
        <dbReference type="EMBL" id="SPB29426.1"/>
    </source>
</evidence>
<feature type="transmembrane region" description="Helical" evidence="1">
    <location>
        <begin position="6"/>
        <end position="26"/>
    </location>
</feature>
<evidence type="ECO:0000313" key="3">
    <source>
        <dbReference type="EMBL" id="SPS13012.1"/>
    </source>
</evidence>
<organism evidence="2">
    <name type="scientific">Lactococcus lactis</name>
    <dbReference type="NCBI Taxonomy" id="1358"/>
    <lineage>
        <taxon>Bacteria</taxon>
        <taxon>Bacillati</taxon>
        <taxon>Bacillota</taxon>
        <taxon>Bacilli</taxon>
        <taxon>Lactobacillales</taxon>
        <taxon>Streptococcaceae</taxon>
        <taxon>Lactococcus</taxon>
    </lineage>
</organism>
<protein>
    <submittedName>
        <fullName evidence="2">Uncharacterized protein</fullName>
    </submittedName>
</protein>
<keyword evidence="1" id="KW-1133">Transmembrane helix</keyword>
<dbReference type="RefSeq" id="WP_127094176.1">
    <property type="nucleotide sequence ID" value="NZ_JAUCAU010000003.1"/>
</dbReference>
<accession>A0A2X0PPG0</accession>
<name>A0A2X0PPG0_9LACT</name>
<gene>
    <name evidence="2" type="ORF">AMHIJAGA_02981</name>
</gene>
<dbReference type="AlphaFoldDB" id="A0A2X0PPG0"/>
<reference evidence="2" key="1">
    <citation type="submission" date="2018-01" db="EMBL/GenBank/DDBJ databases">
        <authorList>
            <person name="Gaut B.S."/>
            <person name="Morton B.R."/>
            <person name="Clegg M.T."/>
            <person name="Duvall M.R."/>
        </authorList>
    </citation>
    <scope>NUCLEOTIDE SEQUENCE</scope>
    <source>
        <strain evidence="2">Lactococcus lactis</strain>
    </source>
</reference>
<dbReference type="EMBL" id="OGTW02000155">
    <property type="protein sequence ID" value="SPS13012.1"/>
    <property type="molecule type" value="Genomic_DNA"/>
</dbReference>
<proteinExistence type="predicted"/>
<evidence type="ECO:0000313" key="4">
    <source>
        <dbReference type="Proteomes" id="UP000279235"/>
    </source>
</evidence>
<keyword evidence="1" id="KW-0472">Membrane</keyword>
<reference evidence="3" key="3">
    <citation type="submission" date="2018-05" db="EMBL/GenBank/DDBJ databases">
        <authorList>
            <person name="Lanie J.A."/>
            <person name="Ng W.-L."/>
            <person name="Kazmierczak K.M."/>
            <person name="Andrzejewski T.M."/>
            <person name="Davidsen T.M."/>
            <person name="Wayne K.J."/>
            <person name="Tettelin H."/>
            <person name="Glass J.I."/>
            <person name="Rusch D."/>
            <person name="Podicherti R."/>
            <person name="Tsui H.-C.T."/>
            <person name="Winkler M.E."/>
        </authorList>
    </citation>
    <scope>NUCLEOTIDE SEQUENCE</scope>
    <source>
        <strain evidence="3">Lactococcus lactis</strain>
    </source>
</reference>